<proteinExistence type="predicted"/>
<dbReference type="PANTHER" id="PTHR48079">
    <property type="entry name" value="PROTEIN YEEZ"/>
    <property type="match status" value="1"/>
</dbReference>
<sequence length="341" mass="36115">MAAMISVEDQTAMPTLVTGGTGFVGTAVARALLARGEAVRCLARPGSDRRNLAGLDVEIAEGDLTDPASLKAATRGVDALYHVAADYRLWIPDPEAMETANVQGSLNVIRAALEAGARRAVYTSSVAVLKPHADGAPADEDTPTTEADMIGAYKGSKFRAEQAVRRLIETEGAPVVIVNPSTPIGPRDIKPTPTGRVIVEAACGRMPAFVDTGLNIAHVDDVAAGHLLAFDRGAVGERYILGGEDMTLAEILAVVARLMGRKPPRVSLPHGLILPFAHIAEGIARVTGKEPFATVDGLRMARKRMFFSSAKARRDLGYDARPADQAIADAVTWFRDNGFVT</sequence>
<dbReference type="InterPro" id="IPR001509">
    <property type="entry name" value="Epimerase_deHydtase"/>
</dbReference>
<dbReference type="STRING" id="69960.SAMN05421720_11363"/>
<dbReference type="InterPro" id="IPR017829">
    <property type="entry name" value="Hopanoid-assoc_sugar_epimerase"/>
</dbReference>
<gene>
    <name evidence="2" type="ORF">SAMN05421720_11363</name>
</gene>
<evidence type="ECO:0000259" key="1">
    <source>
        <dbReference type="Pfam" id="PF01370"/>
    </source>
</evidence>
<keyword evidence="3" id="KW-1185">Reference proteome</keyword>
<dbReference type="InterPro" id="IPR051783">
    <property type="entry name" value="NAD(P)-dependent_oxidoreduct"/>
</dbReference>
<feature type="domain" description="NAD-dependent epimerase/dehydratase" evidence="1">
    <location>
        <begin position="16"/>
        <end position="242"/>
    </location>
</feature>
<dbReference type="NCBIfam" id="TIGR03466">
    <property type="entry name" value="HpnA"/>
    <property type="match status" value="1"/>
</dbReference>
<evidence type="ECO:0000313" key="3">
    <source>
        <dbReference type="Proteomes" id="UP000199412"/>
    </source>
</evidence>
<dbReference type="GO" id="GO:0005737">
    <property type="term" value="C:cytoplasm"/>
    <property type="evidence" value="ECO:0007669"/>
    <property type="project" value="TreeGrafter"/>
</dbReference>
<dbReference type="EMBL" id="FNAP01000013">
    <property type="protein sequence ID" value="SDE82577.1"/>
    <property type="molecule type" value="Genomic_DNA"/>
</dbReference>
<dbReference type="InterPro" id="IPR036291">
    <property type="entry name" value="NAD(P)-bd_dom_sf"/>
</dbReference>
<evidence type="ECO:0000313" key="2">
    <source>
        <dbReference type="EMBL" id="SDE82577.1"/>
    </source>
</evidence>
<dbReference type="Gene3D" id="3.40.50.720">
    <property type="entry name" value="NAD(P)-binding Rossmann-like Domain"/>
    <property type="match status" value="1"/>
</dbReference>
<dbReference type="Proteomes" id="UP000199412">
    <property type="component" value="Unassembled WGS sequence"/>
</dbReference>
<accession>A0A1G7G3A8</accession>
<dbReference type="PANTHER" id="PTHR48079:SF6">
    <property type="entry name" value="NAD(P)-BINDING DOMAIN-CONTAINING PROTEIN-RELATED"/>
    <property type="match status" value="1"/>
</dbReference>
<dbReference type="GO" id="GO:0004029">
    <property type="term" value="F:aldehyde dehydrogenase (NAD+) activity"/>
    <property type="evidence" value="ECO:0007669"/>
    <property type="project" value="TreeGrafter"/>
</dbReference>
<dbReference type="AlphaFoldDB" id="A0A1G7G3A8"/>
<dbReference type="Pfam" id="PF01370">
    <property type="entry name" value="Epimerase"/>
    <property type="match status" value="1"/>
</dbReference>
<dbReference type="CDD" id="cd05228">
    <property type="entry name" value="AR_FR_like_1_SDR_e"/>
    <property type="match status" value="1"/>
</dbReference>
<reference evidence="2 3" key="1">
    <citation type="submission" date="2016-10" db="EMBL/GenBank/DDBJ databases">
        <authorList>
            <person name="de Groot N.N."/>
        </authorList>
    </citation>
    <scope>NUCLEOTIDE SEQUENCE [LARGE SCALE GENOMIC DNA]</scope>
    <source>
        <strain evidence="2 3">ATCC 700224</strain>
    </source>
</reference>
<name>A0A1G7G3A8_9PROT</name>
<organism evidence="2 3">
    <name type="scientific">Rhodospira trueperi</name>
    <dbReference type="NCBI Taxonomy" id="69960"/>
    <lineage>
        <taxon>Bacteria</taxon>
        <taxon>Pseudomonadati</taxon>
        <taxon>Pseudomonadota</taxon>
        <taxon>Alphaproteobacteria</taxon>
        <taxon>Rhodospirillales</taxon>
        <taxon>Rhodospirillaceae</taxon>
        <taxon>Rhodospira</taxon>
    </lineage>
</organism>
<dbReference type="SUPFAM" id="SSF51735">
    <property type="entry name" value="NAD(P)-binding Rossmann-fold domains"/>
    <property type="match status" value="1"/>
</dbReference>
<protein>
    <submittedName>
        <fullName evidence="2">Dihydroflavonol-4-reductase</fullName>
    </submittedName>
</protein>